<proteinExistence type="predicted"/>
<name>A0A9N9KDT1_9GLOM</name>
<sequence length="136" mass="16524">YFTLALISTFVSFKLYQQFGWNIYKKIGADVKIKKLYMKRLVFVTLLKYELYFFLLFLILNGLRFLGSGFDGFYWNFHTFESVLGFFIALLAYQSIRLEWKNGMCIFSLLWVTYILDSFWVVYLSAFVHWYFLTFW</sequence>
<evidence type="ECO:0000313" key="3">
    <source>
        <dbReference type="Proteomes" id="UP000789405"/>
    </source>
</evidence>
<dbReference type="PANTHER" id="PTHR34391:SF1">
    <property type="entry name" value="UPF0658 GOLGI APPARATUS MEMBRANE PROTEIN C1952.10C-RELATED"/>
    <property type="match status" value="1"/>
</dbReference>
<dbReference type="EMBL" id="CAJVPY010062995">
    <property type="protein sequence ID" value="CAG8823103.1"/>
    <property type="molecule type" value="Genomic_DNA"/>
</dbReference>
<dbReference type="GO" id="GO:0005794">
    <property type="term" value="C:Golgi apparatus"/>
    <property type="evidence" value="ECO:0007669"/>
    <property type="project" value="TreeGrafter"/>
</dbReference>
<feature type="transmembrane region" description="Helical" evidence="1">
    <location>
        <begin position="41"/>
        <end position="60"/>
    </location>
</feature>
<evidence type="ECO:0000313" key="2">
    <source>
        <dbReference type="EMBL" id="CAG8823103.1"/>
    </source>
</evidence>
<keyword evidence="1" id="KW-0812">Transmembrane</keyword>
<feature type="transmembrane region" description="Helical" evidence="1">
    <location>
        <begin position="105"/>
        <end position="132"/>
    </location>
</feature>
<keyword evidence="1" id="KW-0472">Membrane</keyword>
<keyword evidence="1" id="KW-1133">Transmembrane helix</keyword>
<evidence type="ECO:0000256" key="1">
    <source>
        <dbReference type="SAM" id="Phobius"/>
    </source>
</evidence>
<dbReference type="AlphaFoldDB" id="A0A9N9KDT1"/>
<gene>
    <name evidence="2" type="ORF">DERYTH_LOCUS27431</name>
</gene>
<feature type="non-terminal residue" evidence="2">
    <location>
        <position position="136"/>
    </location>
</feature>
<dbReference type="OrthoDB" id="2448307at2759"/>
<accession>A0A9N9KDT1</accession>
<organism evidence="2 3">
    <name type="scientific">Dentiscutata erythropus</name>
    <dbReference type="NCBI Taxonomy" id="1348616"/>
    <lineage>
        <taxon>Eukaryota</taxon>
        <taxon>Fungi</taxon>
        <taxon>Fungi incertae sedis</taxon>
        <taxon>Mucoromycota</taxon>
        <taxon>Glomeromycotina</taxon>
        <taxon>Glomeromycetes</taxon>
        <taxon>Diversisporales</taxon>
        <taxon>Gigasporaceae</taxon>
        <taxon>Dentiscutata</taxon>
    </lineage>
</organism>
<keyword evidence="3" id="KW-1185">Reference proteome</keyword>
<dbReference type="PANTHER" id="PTHR34391">
    <property type="entry name" value="UPF0658 GOLGI APPARATUS MEMBRANE PROTEIN C1952.10C-RELATED"/>
    <property type="match status" value="1"/>
</dbReference>
<reference evidence="2" key="1">
    <citation type="submission" date="2021-06" db="EMBL/GenBank/DDBJ databases">
        <authorList>
            <person name="Kallberg Y."/>
            <person name="Tangrot J."/>
            <person name="Rosling A."/>
        </authorList>
    </citation>
    <scope>NUCLEOTIDE SEQUENCE</scope>
    <source>
        <strain evidence="2">MA453B</strain>
    </source>
</reference>
<feature type="transmembrane region" description="Helical" evidence="1">
    <location>
        <begin position="72"/>
        <end position="93"/>
    </location>
</feature>
<dbReference type="InterPro" id="IPR040410">
    <property type="entry name" value="UPF0658_Golgi"/>
</dbReference>
<feature type="non-terminal residue" evidence="2">
    <location>
        <position position="1"/>
    </location>
</feature>
<dbReference type="Proteomes" id="UP000789405">
    <property type="component" value="Unassembled WGS sequence"/>
</dbReference>
<comment type="caution">
    <text evidence="2">The sequence shown here is derived from an EMBL/GenBank/DDBJ whole genome shotgun (WGS) entry which is preliminary data.</text>
</comment>
<protein>
    <submittedName>
        <fullName evidence="2">28828_t:CDS:1</fullName>
    </submittedName>
</protein>